<dbReference type="EMBL" id="AP028055">
    <property type="protein sequence ID" value="BEG97922.1"/>
    <property type="molecule type" value="Genomic_DNA"/>
</dbReference>
<dbReference type="Gene3D" id="2.60.40.1120">
    <property type="entry name" value="Carboxypeptidase-like, regulatory domain"/>
    <property type="match status" value="1"/>
</dbReference>
<dbReference type="Pfam" id="PF13715">
    <property type="entry name" value="CarbopepD_reg_2"/>
    <property type="match status" value="1"/>
</dbReference>
<gene>
    <name evidence="1" type="ORF">BSYN_01870</name>
</gene>
<protein>
    <recommendedName>
        <fullName evidence="3">Carboxypeptidase regulatory-like domain-containing protein</fullName>
    </recommendedName>
</protein>
<reference evidence="1 2" key="1">
    <citation type="submission" date="2023-04" db="EMBL/GenBank/DDBJ databases">
        <title>Draft genome sequence of acteroides sedimenti strain YN3PY1.</title>
        <authorList>
            <person name="Yoshida N."/>
        </authorList>
    </citation>
    <scope>NUCLEOTIDE SEQUENCE [LARGE SCALE GENOMIC DNA]</scope>
    <source>
        <strain evidence="1 2">YN3PY1</strain>
    </source>
</reference>
<accession>A0ABM8I715</accession>
<dbReference type="InterPro" id="IPR008969">
    <property type="entry name" value="CarboxyPept-like_regulatory"/>
</dbReference>
<dbReference type="Proteomes" id="UP001496674">
    <property type="component" value="Chromosome"/>
</dbReference>
<organism evidence="1 2">
    <name type="scientific">Bacteroides sedimenti</name>
    <dbReference type="NCBI Taxonomy" id="2136147"/>
    <lineage>
        <taxon>Bacteria</taxon>
        <taxon>Pseudomonadati</taxon>
        <taxon>Bacteroidota</taxon>
        <taxon>Bacteroidia</taxon>
        <taxon>Bacteroidales</taxon>
        <taxon>Bacteroidaceae</taxon>
        <taxon>Bacteroides</taxon>
    </lineage>
</organism>
<evidence type="ECO:0000313" key="1">
    <source>
        <dbReference type="EMBL" id="BEG97922.1"/>
    </source>
</evidence>
<dbReference type="SUPFAM" id="SSF49464">
    <property type="entry name" value="Carboxypeptidase regulatory domain-like"/>
    <property type="match status" value="1"/>
</dbReference>
<name>A0ABM8I715_9BACE</name>
<sequence>MILFFIYLPVTAQVIKVRGTVVNESGEPVERVNVINEKDNVSVSTNEDGKYAITVSNTGKLKFSHMNYTTEIVEVKGQLQINVKLIKKAQMIQEVVIQGKLVKKKKDPIIEPTNIEIHGNWAIVRTSISPNVKFNSFNRLVMQPYVYNETKKQKYLLKPMSIDGREYNITQTRMYDFDINKDPLSKYIVKKQGERVPYVDSLYMENSNDLWRCDAVQAVADYENILFADTVVIANGIVNPLRFLKFDFAGDMITDQAYYPIDEPQLRDDRAQMNLKFPIGKASLDMHDSTTVADLTLLKMKLKELESNQDAQLSKFEINGYASPEGGYERNRTLAAQRMEVAMKEILSVLSAGTKQNLKPKSSSNVADWEMVADLMMKDSLKSEAAEISEIIRKYPKSKDTQWKKVLKLPYYRLIADKYLPRLRKVEYEYQFKIYRLLTMPEIKDLYNRNYKELTKYEFFKLYRGEKNPAQSEVIARRALEVYPNFMVAACDLSAMQLKKGVADSKLLERFAGEKAPEQLNLNQVASLLKERRFSKADSVAHFLSDNEKTAKIKAYTDVLNHRFSEDNYKIVAASGKLNEVVMLLAMKRNNTAYKLSKTLSDDTAENLYIKAICANRASKEAADINANAMLYMEAMDLLKAAIEKDGSYKRMAENDADIIDLLKDVMGQNKNQAAGE</sequence>
<evidence type="ECO:0000313" key="2">
    <source>
        <dbReference type="Proteomes" id="UP001496674"/>
    </source>
</evidence>
<keyword evidence="2" id="KW-1185">Reference proteome</keyword>
<proteinExistence type="predicted"/>
<evidence type="ECO:0008006" key="3">
    <source>
        <dbReference type="Google" id="ProtNLM"/>
    </source>
</evidence>